<keyword evidence="2 5" id="KW-0812">Transmembrane</keyword>
<evidence type="ECO:0000256" key="2">
    <source>
        <dbReference type="ARBA" id="ARBA00022692"/>
    </source>
</evidence>
<evidence type="ECO:0000256" key="3">
    <source>
        <dbReference type="ARBA" id="ARBA00022989"/>
    </source>
</evidence>
<comment type="caution">
    <text evidence="6">The sequence shown here is derived from an EMBL/GenBank/DDBJ whole genome shotgun (WGS) entry which is preliminary data.</text>
</comment>
<feature type="transmembrane region" description="Helical" evidence="5">
    <location>
        <begin position="365"/>
        <end position="384"/>
    </location>
</feature>
<feature type="transmembrane region" description="Helical" evidence="5">
    <location>
        <begin position="81"/>
        <end position="109"/>
    </location>
</feature>
<feature type="transmembrane region" description="Helical" evidence="5">
    <location>
        <begin position="129"/>
        <end position="149"/>
    </location>
</feature>
<dbReference type="PIRSF" id="PIRSF006060">
    <property type="entry name" value="AA_transporter"/>
    <property type="match status" value="1"/>
</dbReference>
<dbReference type="InterPro" id="IPR052962">
    <property type="entry name" value="AA_Transporter_AGT"/>
</dbReference>
<dbReference type="PANTHER" id="PTHR47547:SF1">
    <property type="entry name" value="ASPARTATE-PROTON SYMPORTER"/>
    <property type="match status" value="1"/>
</dbReference>
<reference evidence="6 7" key="1">
    <citation type="journal article" date="2015" name="Genome Announc.">
        <title>Expanding the biotechnology potential of lactobacilli through comparative genomics of 213 strains and associated genera.</title>
        <authorList>
            <person name="Sun Z."/>
            <person name="Harris H.M."/>
            <person name="McCann A."/>
            <person name="Guo C."/>
            <person name="Argimon S."/>
            <person name="Zhang W."/>
            <person name="Yang X."/>
            <person name="Jeffery I.B."/>
            <person name="Cooney J.C."/>
            <person name="Kagawa T.F."/>
            <person name="Liu W."/>
            <person name="Song Y."/>
            <person name="Salvetti E."/>
            <person name="Wrobel A."/>
            <person name="Rasinkangas P."/>
            <person name="Parkhill J."/>
            <person name="Rea M.C."/>
            <person name="O'Sullivan O."/>
            <person name="Ritari J."/>
            <person name="Douillard F.P."/>
            <person name="Paul Ross R."/>
            <person name="Yang R."/>
            <person name="Briner A.E."/>
            <person name="Felis G.E."/>
            <person name="de Vos W.M."/>
            <person name="Barrangou R."/>
            <person name="Klaenhammer T.R."/>
            <person name="Caufield P.W."/>
            <person name="Cui Y."/>
            <person name="Zhang H."/>
            <person name="O'Toole P.W."/>
        </authorList>
    </citation>
    <scope>NUCLEOTIDE SEQUENCE [LARGE SCALE GENOMIC DNA]</scope>
    <source>
        <strain evidence="6 7">DSM 24716</strain>
    </source>
</reference>
<organism evidence="6 7">
    <name type="scientific">Companilactobacillus kimchiensis</name>
    <dbReference type="NCBI Taxonomy" id="993692"/>
    <lineage>
        <taxon>Bacteria</taxon>
        <taxon>Bacillati</taxon>
        <taxon>Bacillota</taxon>
        <taxon>Bacilli</taxon>
        <taxon>Lactobacillales</taxon>
        <taxon>Lactobacillaceae</taxon>
        <taxon>Companilactobacillus</taxon>
    </lineage>
</organism>
<feature type="transmembrane region" description="Helical" evidence="5">
    <location>
        <begin position="41"/>
        <end position="60"/>
    </location>
</feature>
<gene>
    <name evidence="6" type="ORF">IV57_GL001081</name>
</gene>
<sequence>MRDKKLNLFSTVMFGLSAIIGSGWMFGSSQAAKIAGPAAIVAWILGAILVAMIAMVYVEIGTMFPEDGAMSRFTMYTHGSLLGHVFSWANWLSLLAILPIEAVASTQYMSTWPWKWSQWTHGFMQNGQLSGSGILMATIMILVFTLINYWSVTIMAKFNNFISVFKIAVPIITMIILVTAHFDFNNMGTNVQQFMPNGSSSIFVAIGSAGIIYSYVAFQTVINLGNDIEKPAINIRRGIIYSLLISALIYIALQIVFIGALPKSIVSGGWSQISFNSPFADLAILLNIYWLSTLIYFTAFISPIGSGIAFSASASKSLSSMPKNKHLPKFLSNTNNSYNTPRIALMVDFVVSFILILMFKNWALLSRVVAASTLISLLSGPVVAGSLRKMGPNFKRPTKIRGMKFLAPVVFDLISLAIYWSMFPTTVEVIIIIIVGLPIYFVYDYRRGFKEFKQKLYASLWLIVHLFGLAMISWIGSTDFGGMNLIKYPMDFLVIIIFSTMMYYWAINSAYYSGYFDDAKKLNATVKMDEEND</sequence>
<name>A0A0R2LFQ0_9LACO</name>
<protein>
    <submittedName>
        <fullName evidence="6">Amino acid permease-associated protein</fullName>
    </submittedName>
</protein>
<dbReference type="STRING" id="993692.IV57_GL001081"/>
<feature type="transmembrane region" description="Helical" evidence="5">
    <location>
        <begin position="238"/>
        <end position="261"/>
    </location>
</feature>
<keyword evidence="3 5" id="KW-1133">Transmembrane helix</keyword>
<dbReference type="OrthoDB" id="9804700at2"/>
<evidence type="ECO:0000313" key="7">
    <source>
        <dbReference type="Proteomes" id="UP000051006"/>
    </source>
</evidence>
<evidence type="ECO:0000256" key="1">
    <source>
        <dbReference type="ARBA" id="ARBA00004141"/>
    </source>
</evidence>
<feature type="transmembrane region" description="Helical" evidence="5">
    <location>
        <begin position="161"/>
        <end position="182"/>
    </location>
</feature>
<feature type="transmembrane region" description="Helical" evidence="5">
    <location>
        <begin position="457"/>
        <end position="476"/>
    </location>
</feature>
<dbReference type="PANTHER" id="PTHR47547">
    <property type="match status" value="1"/>
</dbReference>
<evidence type="ECO:0000256" key="4">
    <source>
        <dbReference type="ARBA" id="ARBA00023136"/>
    </source>
</evidence>
<dbReference type="EMBL" id="JQCF01000020">
    <property type="protein sequence ID" value="KRN98661.1"/>
    <property type="molecule type" value="Genomic_DNA"/>
</dbReference>
<keyword evidence="4 5" id="KW-0472">Membrane</keyword>
<dbReference type="GO" id="GO:0022857">
    <property type="term" value="F:transmembrane transporter activity"/>
    <property type="evidence" value="ECO:0007669"/>
    <property type="project" value="InterPro"/>
</dbReference>
<dbReference type="RefSeq" id="WP_057881261.1">
    <property type="nucleotide sequence ID" value="NZ_JQCF01000020.1"/>
</dbReference>
<feature type="transmembrane region" description="Helical" evidence="5">
    <location>
        <begin position="488"/>
        <end position="506"/>
    </location>
</feature>
<dbReference type="AlphaFoldDB" id="A0A0R2LFQ0"/>
<evidence type="ECO:0000256" key="5">
    <source>
        <dbReference type="SAM" id="Phobius"/>
    </source>
</evidence>
<dbReference type="Proteomes" id="UP000051006">
    <property type="component" value="Unassembled WGS sequence"/>
</dbReference>
<proteinExistence type="predicted"/>
<accession>A0A0R2LFQ0</accession>
<feature type="transmembrane region" description="Helical" evidence="5">
    <location>
        <begin position="405"/>
        <end position="423"/>
    </location>
</feature>
<feature type="transmembrane region" description="Helical" evidence="5">
    <location>
        <begin position="429"/>
        <end position="445"/>
    </location>
</feature>
<comment type="subcellular location">
    <subcellularLocation>
        <location evidence="1">Membrane</location>
        <topology evidence="1">Multi-pass membrane protein</topology>
    </subcellularLocation>
</comment>
<dbReference type="GO" id="GO:0016020">
    <property type="term" value="C:membrane"/>
    <property type="evidence" value="ECO:0007669"/>
    <property type="project" value="UniProtKB-SubCell"/>
</dbReference>
<feature type="transmembrane region" description="Helical" evidence="5">
    <location>
        <begin position="202"/>
        <end position="226"/>
    </location>
</feature>
<dbReference type="PATRIC" id="fig|993692.3.peg.1097"/>
<dbReference type="Pfam" id="PF13520">
    <property type="entry name" value="AA_permease_2"/>
    <property type="match status" value="1"/>
</dbReference>
<evidence type="ECO:0000313" key="6">
    <source>
        <dbReference type="EMBL" id="KRN98661.1"/>
    </source>
</evidence>
<feature type="transmembrane region" description="Helical" evidence="5">
    <location>
        <begin position="343"/>
        <end position="359"/>
    </location>
</feature>
<dbReference type="InterPro" id="IPR002293">
    <property type="entry name" value="AA/rel_permease1"/>
</dbReference>
<keyword evidence="7" id="KW-1185">Reference proteome</keyword>
<feature type="transmembrane region" description="Helical" evidence="5">
    <location>
        <begin position="288"/>
        <end position="312"/>
    </location>
</feature>
<dbReference type="Gene3D" id="1.20.1740.10">
    <property type="entry name" value="Amino acid/polyamine transporter I"/>
    <property type="match status" value="1"/>
</dbReference>